<dbReference type="HOGENOM" id="CLU_3016445_0_0_1"/>
<dbReference type="EMBL" id="CM000363">
    <property type="protein sequence ID" value="EDX09941.1"/>
    <property type="molecule type" value="Genomic_DNA"/>
</dbReference>
<gene>
    <name evidence="2" type="primary">Dsim\GD12877</name>
    <name evidence="2" type="ORF">Dsim_GD12877</name>
</gene>
<dbReference type="AlphaFoldDB" id="B4QNS4"/>
<evidence type="ECO:0000313" key="3">
    <source>
        <dbReference type="Proteomes" id="UP000000304"/>
    </source>
</evidence>
<keyword evidence="3" id="KW-1185">Reference proteome</keyword>
<evidence type="ECO:0000256" key="1">
    <source>
        <dbReference type="SAM" id="MobiDB-lite"/>
    </source>
</evidence>
<protein>
    <submittedName>
        <fullName evidence="2">GD12877</fullName>
    </submittedName>
</protein>
<feature type="region of interest" description="Disordered" evidence="1">
    <location>
        <begin position="1"/>
        <end position="28"/>
    </location>
</feature>
<dbReference type="OMA" id="FNWLAGC"/>
<feature type="compositionally biased region" description="Polar residues" evidence="1">
    <location>
        <begin position="13"/>
        <end position="24"/>
    </location>
</feature>
<name>B4QNS4_DROSI</name>
<dbReference type="Proteomes" id="UP000000304">
    <property type="component" value="Chromosome 3L"/>
</dbReference>
<evidence type="ECO:0000313" key="2">
    <source>
        <dbReference type="EMBL" id="EDX09941.1"/>
    </source>
</evidence>
<proteinExistence type="predicted"/>
<accession>B4QNS4</accession>
<organism evidence="2 3">
    <name type="scientific">Drosophila simulans</name>
    <name type="common">Fruit fly</name>
    <dbReference type="NCBI Taxonomy" id="7240"/>
    <lineage>
        <taxon>Eukaryota</taxon>
        <taxon>Metazoa</taxon>
        <taxon>Ecdysozoa</taxon>
        <taxon>Arthropoda</taxon>
        <taxon>Hexapoda</taxon>
        <taxon>Insecta</taxon>
        <taxon>Pterygota</taxon>
        <taxon>Neoptera</taxon>
        <taxon>Endopterygota</taxon>
        <taxon>Diptera</taxon>
        <taxon>Brachycera</taxon>
        <taxon>Muscomorpha</taxon>
        <taxon>Ephydroidea</taxon>
        <taxon>Drosophilidae</taxon>
        <taxon>Drosophila</taxon>
        <taxon>Sophophora</taxon>
    </lineage>
</organism>
<reference evidence="2 3" key="1">
    <citation type="journal article" date="2007" name="Nature">
        <title>Evolution of genes and genomes on the Drosophila phylogeny.</title>
        <authorList>
            <consortium name="Drosophila 12 Genomes Consortium"/>
            <person name="Clark A.G."/>
            <person name="Eisen M.B."/>
            <person name="Smith D.R."/>
            <person name="Bergman C.M."/>
            <person name="Oliver B."/>
            <person name="Markow T.A."/>
            <person name="Kaufman T.C."/>
            <person name="Kellis M."/>
            <person name="Gelbart W."/>
            <person name="Iyer V.N."/>
            <person name="Pollard D.A."/>
            <person name="Sackton T.B."/>
            <person name="Larracuente A.M."/>
            <person name="Singh N.D."/>
            <person name="Abad J.P."/>
            <person name="Abt D.N."/>
            <person name="Adryan B."/>
            <person name="Aguade M."/>
            <person name="Akashi H."/>
            <person name="Anderson W.W."/>
            <person name="Aquadro C.F."/>
            <person name="Ardell D.H."/>
            <person name="Arguello R."/>
            <person name="Artieri C.G."/>
            <person name="Barbash D.A."/>
            <person name="Barker D."/>
            <person name="Barsanti P."/>
            <person name="Batterham P."/>
            <person name="Batzoglou S."/>
            <person name="Begun D."/>
            <person name="Bhutkar A."/>
            <person name="Blanco E."/>
            <person name="Bosak S.A."/>
            <person name="Bradley R.K."/>
            <person name="Brand A.D."/>
            <person name="Brent M.R."/>
            <person name="Brooks A.N."/>
            <person name="Brown R.H."/>
            <person name="Butlin R.K."/>
            <person name="Caggese C."/>
            <person name="Calvi B.R."/>
            <person name="Bernardo de Carvalho A."/>
            <person name="Caspi A."/>
            <person name="Castrezana S."/>
            <person name="Celniker S.E."/>
            <person name="Chang J.L."/>
            <person name="Chapple C."/>
            <person name="Chatterji S."/>
            <person name="Chinwalla A."/>
            <person name="Civetta A."/>
            <person name="Clifton S.W."/>
            <person name="Comeron J.M."/>
            <person name="Costello J.C."/>
            <person name="Coyne J.A."/>
            <person name="Daub J."/>
            <person name="David R.G."/>
            <person name="Delcher A.L."/>
            <person name="Delehaunty K."/>
            <person name="Do C.B."/>
            <person name="Ebling H."/>
            <person name="Edwards K."/>
            <person name="Eickbush T."/>
            <person name="Evans J.D."/>
            <person name="Filipski A."/>
            <person name="Findeiss S."/>
            <person name="Freyhult E."/>
            <person name="Fulton L."/>
            <person name="Fulton R."/>
            <person name="Garcia A.C."/>
            <person name="Gardiner A."/>
            <person name="Garfield D.A."/>
            <person name="Garvin B.E."/>
            <person name="Gibson G."/>
            <person name="Gilbert D."/>
            <person name="Gnerre S."/>
            <person name="Godfrey J."/>
            <person name="Good R."/>
            <person name="Gotea V."/>
            <person name="Gravely B."/>
            <person name="Greenberg A.J."/>
            <person name="Griffiths-Jones S."/>
            <person name="Gross S."/>
            <person name="Guigo R."/>
            <person name="Gustafson E.A."/>
            <person name="Haerty W."/>
            <person name="Hahn M.W."/>
            <person name="Halligan D.L."/>
            <person name="Halpern A.L."/>
            <person name="Halter G.M."/>
            <person name="Han M.V."/>
            <person name="Heger A."/>
            <person name="Hillier L."/>
            <person name="Hinrichs A.S."/>
            <person name="Holmes I."/>
            <person name="Hoskins R.A."/>
            <person name="Hubisz M.J."/>
            <person name="Hultmark D."/>
            <person name="Huntley M.A."/>
            <person name="Jaffe D.B."/>
            <person name="Jagadeeshan S."/>
            <person name="Jeck W.R."/>
            <person name="Johnson J."/>
            <person name="Jones C.D."/>
            <person name="Jordan W.C."/>
            <person name="Karpen G.H."/>
            <person name="Kataoka E."/>
            <person name="Keightley P.D."/>
            <person name="Kheradpour P."/>
            <person name="Kirkness E.F."/>
            <person name="Koerich L.B."/>
            <person name="Kristiansen K."/>
            <person name="Kudrna D."/>
            <person name="Kulathinal R.J."/>
            <person name="Kumar S."/>
            <person name="Kwok R."/>
            <person name="Lander E."/>
            <person name="Langley C.H."/>
            <person name="Lapoint R."/>
            <person name="Lazzaro B.P."/>
            <person name="Lee S.J."/>
            <person name="Levesque L."/>
            <person name="Li R."/>
            <person name="Lin C.F."/>
            <person name="Lin M.F."/>
            <person name="Lindblad-Toh K."/>
            <person name="Llopart A."/>
            <person name="Long M."/>
            <person name="Low L."/>
            <person name="Lozovsky E."/>
            <person name="Lu J."/>
            <person name="Luo M."/>
            <person name="Machado C.A."/>
            <person name="Makalowski W."/>
            <person name="Marzo M."/>
            <person name="Matsuda M."/>
            <person name="Matzkin L."/>
            <person name="McAllister B."/>
            <person name="McBride C.S."/>
            <person name="McKernan B."/>
            <person name="McKernan K."/>
            <person name="Mendez-Lago M."/>
            <person name="Minx P."/>
            <person name="Mollenhauer M.U."/>
            <person name="Montooth K."/>
            <person name="Mount S.M."/>
            <person name="Mu X."/>
            <person name="Myers E."/>
            <person name="Negre B."/>
            <person name="Newfeld S."/>
            <person name="Nielsen R."/>
            <person name="Noor M.A."/>
            <person name="O'Grady P."/>
            <person name="Pachter L."/>
            <person name="Papaceit M."/>
            <person name="Parisi M.J."/>
            <person name="Parisi M."/>
            <person name="Parts L."/>
            <person name="Pedersen J.S."/>
            <person name="Pesole G."/>
            <person name="Phillippy A.M."/>
            <person name="Ponting C.P."/>
            <person name="Pop M."/>
            <person name="Porcelli D."/>
            <person name="Powell J.R."/>
            <person name="Prohaska S."/>
            <person name="Pruitt K."/>
            <person name="Puig M."/>
            <person name="Quesneville H."/>
            <person name="Ram K.R."/>
            <person name="Rand D."/>
            <person name="Rasmussen M.D."/>
            <person name="Reed L.K."/>
            <person name="Reenan R."/>
            <person name="Reily A."/>
            <person name="Remington K.A."/>
            <person name="Rieger T.T."/>
            <person name="Ritchie M.G."/>
            <person name="Robin C."/>
            <person name="Rogers Y.H."/>
            <person name="Rohde C."/>
            <person name="Rozas J."/>
            <person name="Rubenfield M.J."/>
            <person name="Ruiz A."/>
            <person name="Russo S."/>
            <person name="Salzberg S.L."/>
            <person name="Sanchez-Gracia A."/>
            <person name="Saranga D.J."/>
            <person name="Sato H."/>
            <person name="Schaeffer S.W."/>
            <person name="Schatz M.C."/>
            <person name="Schlenke T."/>
            <person name="Schwartz R."/>
            <person name="Segarra C."/>
            <person name="Singh R.S."/>
            <person name="Sirot L."/>
            <person name="Sirota M."/>
            <person name="Sisneros N.B."/>
            <person name="Smith C.D."/>
            <person name="Smith T.F."/>
            <person name="Spieth J."/>
            <person name="Stage D.E."/>
            <person name="Stark A."/>
            <person name="Stephan W."/>
            <person name="Strausberg R.L."/>
            <person name="Strempel S."/>
            <person name="Sturgill D."/>
            <person name="Sutton G."/>
            <person name="Sutton G.G."/>
            <person name="Tao W."/>
            <person name="Teichmann S."/>
            <person name="Tobari Y.N."/>
            <person name="Tomimura Y."/>
            <person name="Tsolas J.M."/>
            <person name="Valente V.L."/>
            <person name="Venter E."/>
            <person name="Venter J.C."/>
            <person name="Vicario S."/>
            <person name="Vieira F.G."/>
            <person name="Vilella A.J."/>
            <person name="Villasante A."/>
            <person name="Walenz B."/>
            <person name="Wang J."/>
            <person name="Wasserman M."/>
            <person name="Watts T."/>
            <person name="Wilson D."/>
            <person name="Wilson R.K."/>
            <person name="Wing R.A."/>
            <person name="Wolfner M.F."/>
            <person name="Wong A."/>
            <person name="Wong G.K."/>
            <person name="Wu C.I."/>
            <person name="Wu G."/>
            <person name="Yamamoto D."/>
            <person name="Yang H.P."/>
            <person name="Yang S.P."/>
            <person name="Yorke J.A."/>
            <person name="Yoshida K."/>
            <person name="Zdobnov E."/>
            <person name="Zhang P."/>
            <person name="Zhang Y."/>
            <person name="Zimin A.V."/>
            <person name="Baldwin J."/>
            <person name="Abdouelleil A."/>
            <person name="Abdulkadir J."/>
            <person name="Abebe A."/>
            <person name="Abera B."/>
            <person name="Abreu J."/>
            <person name="Acer S.C."/>
            <person name="Aftuck L."/>
            <person name="Alexander A."/>
            <person name="An P."/>
            <person name="Anderson E."/>
            <person name="Anderson S."/>
            <person name="Arachi H."/>
            <person name="Azer M."/>
            <person name="Bachantsang P."/>
            <person name="Barry A."/>
            <person name="Bayul T."/>
            <person name="Berlin A."/>
            <person name="Bessette D."/>
            <person name="Bloom T."/>
            <person name="Blye J."/>
            <person name="Boguslavskiy L."/>
            <person name="Bonnet C."/>
            <person name="Boukhgalter B."/>
            <person name="Bourzgui I."/>
            <person name="Brown A."/>
            <person name="Cahill P."/>
            <person name="Channer S."/>
            <person name="Cheshatsang Y."/>
            <person name="Chuda L."/>
            <person name="Citroen M."/>
            <person name="Collymore A."/>
            <person name="Cooke P."/>
            <person name="Costello M."/>
            <person name="D'Aco K."/>
            <person name="Daza R."/>
            <person name="De Haan G."/>
            <person name="DeGray S."/>
            <person name="DeMaso C."/>
            <person name="Dhargay N."/>
            <person name="Dooley K."/>
            <person name="Dooley E."/>
            <person name="Doricent M."/>
            <person name="Dorje P."/>
            <person name="Dorjee K."/>
            <person name="Dupes A."/>
            <person name="Elong R."/>
            <person name="Falk J."/>
            <person name="Farina A."/>
            <person name="Faro S."/>
            <person name="Ferguson D."/>
            <person name="Fisher S."/>
            <person name="Foley C.D."/>
            <person name="Franke A."/>
            <person name="Friedrich D."/>
            <person name="Gadbois L."/>
            <person name="Gearin G."/>
            <person name="Gearin C.R."/>
            <person name="Giannoukos G."/>
            <person name="Goode T."/>
            <person name="Graham J."/>
            <person name="Grandbois E."/>
            <person name="Grewal S."/>
            <person name="Gyaltsen K."/>
            <person name="Hafez N."/>
            <person name="Hagos B."/>
            <person name="Hall J."/>
            <person name="Henson C."/>
            <person name="Hollinger A."/>
            <person name="Honan T."/>
            <person name="Huard M.D."/>
            <person name="Hughes L."/>
            <person name="Hurhula B."/>
            <person name="Husby M.E."/>
            <person name="Kamat A."/>
            <person name="Kanga B."/>
            <person name="Kashin S."/>
            <person name="Khazanovich D."/>
            <person name="Kisner P."/>
            <person name="Lance K."/>
            <person name="Lara M."/>
            <person name="Lee W."/>
            <person name="Lennon N."/>
            <person name="Letendre F."/>
            <person name="LeVine R."/>
            <person name="Lipovsky A."/>
            <person name="Liu X."/>
            <person name="Liu J."/>
            <person name="Liu S."/>
            <person name="Lokyitsang T."/>
            <person name="Lokyitsang Y."/>
            <person name="Lubonja R."/>
            <person name="Lui A."/>
            <person name="MacDonald P."/>
            <person name="Magnisalis V."/>
            <person name="Maru K."/>
            <person name="Matthews C."/>
            <person name="McCusker W."/>
            <person name="McDonough S."/>
            <person name="Mehta T."/>
            <person name="Meldrim J."/>
            <person name="Meneus L."/>
            <person name="Mihai O."/>
            <person name="Mihalev A."/>
            <person name="Mihova T."/>
            <person name="Mittelman R."/>
            <person name="Mlenga V."/>
            <person name="Montmayeur A."/>
            <person name="Mulrain L."/>
            <person name="Navidi A."/>
            <person name="Naylor J."/>
            <person name="Negash T."/>
            <person name="Nguyen T."/>
            <person name="Nguyen N."/>
            <person name="Nicol R."/>
            <person name="Norbu C."/>
            <person name="Norbu N."/>
            <person name="Novod N."/>
            <person name="O'Neill B."/>
            <person name="Osman S."/>
            <person name="Markiewicz E."/>
            <person name="Oyono O.L."/>
            <person name="Patti C."/>
            <person name="Phunkhang P."/>
            <person name="Pierre F."/>
            <person name="Priest M."/>
            <person name="Raghuraman S."/>
            <person name="Rege F."/>
            <person name="Reyes R."/>
            <person name="Rise C."/>
            <person name="Rogov P."/>
            <person name="Ross K."/>
            <person name="Ryan E."/>
            <person name="Settipalli S."/>
            <person name="Shea T."/>
            <person name="Sherpa N."/>
            <person name="Shi L."/>
            <person name="Shih D."/>
            <person name="Sparrow T."/>
            <person name="Spaulding J."/>
            <person name="Stalker J."/>
            <person name="Stange-Thomann N."/>
            <person name="Stavropoulos S."/>
            <person name="Stone C."/>
            <person name="Strader C."/>
            <person name="Tesfaye S."/>
            <person name="Thomson T."/>
            <person name="Thoulutsang Y."/>
            <person name="Thoulutsang D."/>
            <person name="Topham K."/>
            <person name="Topping I."/>
            <person name="Tsamla T."/>
            <person name="Vassiliev H."/>
            <person name="Vo A."/>
            <person name="Wangchuk T."/>
            <person name="Wangdi T."/>
            <person name="Weiand M."/>
            <person name="Wilkinson J."/>
            <person name="Wilson A."/>
            <person name="Yadav S."/>
            <person name="Young G."/>
            <person name="Yu Q."/>
            <person name="Zembek L."/>
            <person name="Zhong D."/>
            <person name="Zimmer A."/>
            <person name="Zwirko Z."/>
            <person name="Jaffe D.B."/>
            <person name="Alvarez P."/>
            <person name="Brockman W."/>
            <person name="Butler J."/>
            <person name="Chin C."/>
            <person name="Gnerre S."/>
            <person name="Grabherr M."/>
            <person name="Kleber M."/>
            <person name="Mauceli E."/>
            <person name="MacCallum I."/>
        </authorList>
    </citation>
    <scope>NUCLEOTIDE SEQUENCE [LARGE SCALE GENOMIC DNA]</scope>
    <source>
        <strain evidence="3">white501</strain>
    </source>
</reference>
<sequence length="56" mass="6069">MCVHSQEALASRPKSQQHSNTANMSRIHGIPLPEDLPFNWLAGCLDELSLTGASAH</sequence>